<dbReference type="Proteomes" id="UP001153069">
    <property type="component" value="Unassembled WGS sequence"/>
</dbReference>
<name>A0A9N8E1E6_9STRA</name>
<evidence type="ECO:0000313" key="1">
    <source>
        <dbReference type="EMBL" id="CAB9512766.1"/>
    </source>
</evidence>
<gene>
    <name evidence="1" type="ORF">SEMRO_554_G165450.1</name>
</gene>
<evidence type="ECO:0000313" key="2">
    <source>
        <dbReference type="Proteomes" id="UP001153069"/>
    </source>
</evidence>
<comment type="caution">
    <text evidence="1">The sequence shown here is derived from an EMBL/GenBank/DDBJ whole genome shotgun (WGS) entry which is preliminary data.</text>
</comment>
<accession>A0A9N8E1E6</accession>
<sequence length="414" mass="42965">MRASQKLWGLGWIIRKRWLEAQLGSPDGAPVPGDGAPDGALEMLGVMLKDGCGDGANDSGVGCEDTEGLKSTGAHGADGAWEGLMDNEGIAEAVGVWDGLSERDGWRLKLGSPDGAPVPGDGAPDGALEMLGVMLKDGCVDGANDSGVGCEDTEGFEETLGLMEADGAWEGFMDNEGIAEAVGVWDGLSERDGWRLKLGSPDDGCVDGANDSGVGCEDTDGLEETLGLMEADGAWEGFMDNEGIAEAVGVWDGLSERDGWRLKLGSPDGAPVRADGAPDGALEMLGVMLKDGCVDGANDSGVGCEDTEGLEETLGLMEDDGFWEGFMDNEGIAEAVGVWDGLSERDGRRLKLGIDDGAVDRRVTEGEGALEGALEILGWMLKDGCVDGVPDSSLGCDDWEGFEETLGLMEDDGT</sequence>
<proteinExistence type="predicted"/>
<protein>
    <submittedName>
        <fullName evidence="1">Uncharacterized protein</fullName>
    </submittedName>
</protein>
<reference evidence="1" key="1">
    <citation type="submission" date="2020-06" db="EMBL/GenBank/DDBJ databases">
        <authorList>
            <consortium name="Plant Systems Biology data submission"/>
        </authorList>
    </citation>
    <scope>NUCLEOTIDE SEQUENCE</scope>
    <source>
        <strain evidence="1">D6</strain>
    </source>
</reference>
<dbReference type="AlphaFoldDB" id="A0A9N8E1E6"/>
<organism evidence="1 2">
    <name type="scientific">Seminavis robusta</name>
    <dbReference type="NCBI Taxonomy" id="568900"/>
    <lineage>
        <taxon>Eukaryota</taxon>
        <taxon>Sar</taxon>
        <taxon>Stramenopiles</taxon>
        <taxon>Ochrophyta</taxon>
        <taxon>Bacillariophyta</taxon>
        <taxon>Bacillariophyceae</taxon>
        <taxon>Bacillariophycidae</taxon>
        <taxon>Naviculales</taxon>
        <taxon>Naviculaceae</taxon>
        <taxon>Seminavis</taxon>
    </lineage>
</organism>
<keyword evidence="2" id="KW-1185">Reference proteome</keyword>
<dbReference type="EMBL" id="CAICTM010000553">
    <property type="protein sequence ID" value="CAB9512766.1"/>
    <property type="molecule type" value="Genomic_DNA"/>
</dbReference>